<dbReference type="InterPro" id="IPR009045">
    <property type="entry name" value="Zn_M74/Hedgehog-like"/>
</dbReference>
<accession>A0AAW9TM09</accession>
<evidence type="ECO:0008006" key="3">
    <source>
        <dbReference type="Google" id="ProtNLM"/>
    </source>
</evidence>
<dbReference type="AlphaFoldDB" id="A0AAW9TM09"/>
<dbReference type="SUPFAM" id="SSF55166">
    <property type="entry name" value="Hedgehog/DD-peptidase"/>
    <property type="match status" value="1"/>
</dbReference>
<gene>
    <name evidence="1" type="ORF">GHK53_08890</name>
</gene>
<organism evidence="1 2">
    <name type="scientific">Rhizobium meliloti</name>
    <name type="common">Ensifer meliloti</name>
    <name type="synonym">Sinorhizobium meliloti</name>
    <dbReference type="NCBI Taxonomy" id="382"/>
    <lineage>
        <taxon>Bacteria</taxon>
        <taxon>Pseudomonadati</taxon>
        <taxon>Pseudomonadota</taxon>
        <taxon>Alphaproteobacteria</taxon>
        <taxon>Hyphomicrobiales</taxon>
        <taxon>Rhizobiaceae</taxon>
        <taxon>Sinorhizobium/Ensifer group</taxon>
        <taxon>Sinorhizobium</taxon>
    </lineage>
</organism>
<evidence type="ECO:0000313" key="2">
    <source>
        <dbReference type="Proteomes" id="UP000429484"/>
    </source>
</evidence>
<name>A0AAW9TM09_RHIML</name>
<sequence length="224" mass="25375">MKKPGSMKSLEDLGRVRLSKNFFLRDFLHSEIAEFYRIPNIPDDPELAIEAGRKLCEELLEPLEATFGRLHIRSAYRNRAVNAFGNANRLNCSTNAATAADHIWDMRDAEGCMGATACIAIPWVWDRERHEGGWQSLAWWIHDHLPYASLCFFPKLWAFNIQWHERPRRRISSYAEPRGLLTKPGMANHEGSHAHLYEGFPTIAFGALASPQPLPTRIPQGGGA</sequence>
<dbReference type="EMBL" id="WISR01000097">
    <property type="protein sequence ID" value="MQW32913.1"/>
    <property type="molecule type" value="Genomic_DNA"/>
</dbReference>
<reference evidence="1 2" key="1">
    <citation type="journal article" date="2013" name="Genome Biol.">
        <title>Comparative genomics of the core and accessory genomes of 48 Sinorhizobium strains comprising five genospecies.</title>
        <authorList>
            <person name="Sugawara M."/>
            <person name="Epstein B."/>
            <person name="Badgley B.D."/>
            <person name="Unno T."/>
            <person name="Xu L."/>
            <person name="Reese J."/>
            <person name="Gyaneshwar P."/>
            <person name="Denny R."/>
            <person name="Mudge J."/>
            <person name="Bharti A.K."/>
            <person name="Farmer A.D."/>
            <person name="May G.D."/>
            <person name="Woodward J.E."/>
            <person name="Medigue C."/>
            <person name="Vallenet D."/>
            <person name="Lajus A."/>
            <person name="Rouy Z."/>
            <person name="Martinez-Vaz B."/>
            <person name="Tiffin P."/>
            <person name="Young N.D."/>
            <person name="Sadowsky M.J."/>
        </authorList>
    </citation>
    <scope>NUCLEOTIDE SEQUENCE [LARGE SCALE GENOMIC DNA]</scope>
    <source>
        <strain evidence="1 2">N6B1</strain>
    </source>
</reference>
<evidence type="ECO:0000313" key="1">
    <source>
        <dbReference type="EMBL" id="MQW32913.1"/>
    </source>
</evidence>
<proteinExistence type="predicted"/>
<protein>
    <recommendedName>
        <fullName evidence="3">Peptidase M15</fullName>
    </recommendedName>
</protein>
<dbReference type="RefSeq" id="WP_010968479.1">
    <property type="nucleotide sequence ID" value="NZ_BJNJ01000057.1"/>
</dbReference>
<dbReference type="Proteomes" id="UP000429484">
    <property type="component" value="Unassembled WGS sequence"/>
</dbReference>
<dbReference type="KEGG" id="smer:DU99_01590"/>
<comment type="caution">
    <text evidence="1">The sequence shown here is derived from an EMBL/GenBank/DDBJ whole genome shotgun (WGS) entry which is preliminary data.</text>
</comment>